<dbReference type="InterPro" id="IPR036291">
    <property type="entry name" value="NAD(P)-bd_dom_sf"/>
</dbReference>
<reference evidence="7" key="1">
    <citation type="submission" date="2023-07" db="EMBL/GenBank/DDBJ databases">
        <title>Conexibacter stalactiti sp. nov., isolated from stalactites in a lava cave and emended description of the genus Conexibacter.</title>
        <authorList>
            <person name="Lee S.D."/>
        </authorList>
    </citation>
    <scope>NUCLEOTIDE SEQUENCE [LARGE SCALE GENOMIC DNA]</scope>
    <source>
        <strain evidence="7">KCTC 39840</strain>
    </source>
</reference>
<sequence>MSGAGTMEAGRKARAAQPIAIVGAGSIGVAWALVFARAGHPVALHDPDPARLAAAPRELDERLATLRAHGLLDEPVQTVAARVGIATELGGALAGALHVQECAPERVELKRELFERLDALADPSATLASSSSALTASRFAAELPGRARVLIAHPGNPPYLLPVVELVPAPFTAAETVARAQALFTAAGMAPVLVRAEVEGFLFNRLQGAVLREAYCLVRDGVATVEDVDRVMRDGLGRRWAAIGPFETVDLNTRGGIASHAEKMGPAYARMGAERGQDDPWTPELVAEVEAQRRALLPLEQWEARVVWRDETLMAAQARAARPADDEDAA</sequence>
<comment type="pathway">
    <text evidence="1">Lipid metabolism; butanoate metabolism.</text>
</comment>
<evidence type="ECO:0000259" key="5">
    <source>
        <dbReference type="Pfam" id="PF02737"/>
    </source>
</evidence>
<dbReference type="InterPro" id="IPR008927">
    <property type="entry name" value="6-PGluconate_DH-like_C_sf"/>
</dbReference>
<dbReference type="PANTHER" id="PTHR48075">
    <property type="entry name" value="3-HYDROXYACYL-COA DEHYDROGENASE FAMILY PROTEIN"/>
    <property type="match status" value="1"/>
</dbReference>
<dbReference type="GO" id="GO:0003857">
    <property type="term" value="F:(3S)-3-hydroxyacyl-CoA dehydrogenase (NAD+) activity"/>
    <property type="evidence" value="ECO:0007669"/>
    <property type="project" value="UniProtKB-EC"/>
</dbReference>
<protein>
    <submittedName>
        <fullName evidence="6">3-hydroxyacyl-CoA dehydrogenase</fullName>
        <ecNumber evidence="6">1.1.1.35</ecNumber>
    </submittedName>
</protein>
<dbReference type="EMBL" id="JAWSTH010000110">
    <property type="protein sequence ID" value="MDW5597942.1"/>
    <property type="molecule type" value="Genomic_DNA"/>
</dbReference>
<dbReference type="NCBIfam" id="NF004783">
    <property type="entry name" value="PRK06129.1"/>
    <property type="match status" value="1"/>
</dbReference>
<dbReference type="Gene3D" id="3.40.50.720">
    <property type="entry name" value="NAD(P)-binding Rossmann-like Domain"/>
    <property type="match status" value="1"/>
</dbReference>
<dbReference type="PANTHER" id="PTHR48075:SF1">
    <property type="entry name" value="LAMBDA-CRYSTALLIN HOMOLOG"/>
    <property type="match status" value="1"/>
</dbReference>
<dbReference type="Pfam" id="PF02737">
    <property type="entry name" value="3HCDH_N"/>
    <property type="match status" value="1"/>
</dbReference>
<dbReference type="InterPro" id="IPR006108">
    <property type="entry name" value="3HC_DH_C"/>
</dbReference>
<comment type="similarity">
    <text evidence="2">Belongs to the 3-hydroxyacyl-CoA dehydrogenase family.</text>
</comment>
<evidence type="ECO:0000313" key="6">
    <source>
        <dbReference type="EMBL" id="MDW5597942.1"/>
    </source>
</evidence>
<dbReference type="EC" id="1.1.1.35" evidence="6"/>
<organism evidence="6 7">
    <name type="scientific">Conexibacter stalactiti</name>
    <dbReference type="NCBI Taxonomy" id="1940611"/>
    <lineage>
        <taxon>Bacteria</taxon>
        <taxon>Bacillati</taxon>
        <taxon>Actinomycetota</taxon>
        <taxon>Thermoleophilia</taxon>
        <taxon>Solirubrobacterales</taxon>
        <taxon>Conexibacteraceae</taxon>
        <taxon>Conexibacter</taxon>
    </lineage>
</organism>
<feature type="domain" description="3-hydroxyacyl-CoA dehydrogenase NAD binding" evidence="5">
    <location>
        <begin position="19"/>
        <end position="195"/>
    </location>
</feature>
<feature type="domain" description="3-hydroxyacyl-CoA dehydrogenase C-terminal" evidence="4">
    <location>
        <begin position="200"/>
        <end position="291"/>
    </location>
</feature>
<evidence type="ECO:0000256" key="3">
    <source>
        <dbReference type="ARBA" id="ARBA00023002"/>
    </source>
</evidence>
<name>A0ABU4HX89_9ACTN</name>
<dbReference type="Proteomes" id="UP001284601">
    <property type="component" value="Unassembled WGS sequence"/>
</dbReference>
<dbReference type="SUPFAM" id="SSF51735">
    <property type="entry name" value="NAD(P)-binding Rossmann-fold domains"/>
    <property type="match status" value="1"/>
</dbReference>
<evidence type="ECO:0000256" key="1">
    <source>
        <dbReference type="ARBA" id="ARBA00005086"/>
    </source>
</evidence>
<dbReference type="Gene3D" id="1.10.1040.10">
    <property type="entry name" value="N-(1-d-carboxylethyl)-l-norvaline Dehydrogenase, domain 2"/>
    <property type="match status" value="1"/>
</dbReference>
<keyword evidence="3 6" id="KW-0560">Oxidoreductase</keyword>
<proteinExistence type="inferred from homology"/>
<evidence type="ECO:0000313" key="7">
    <source>
        <dbReference type="Proteomes" id="UP001284601"/>
    </source>
</evidence>
<dbReference type="PROSITE" id="PS00067">
    <property type="entry name" value="3HCDH"/>
    <property type="match status" value="1"/>
</dbReference>
<evidence type="ECO:0000259" key="4">
    <source>
        <dbReference type="Pfam" id="PF00725"/>
    </source>
</evidence>
<gene>
    <name evidence="6" type="ORF">R7226_26545</name>
</gene>
<evidence type="ECO:0000256" key="2">
    <source>
        <dbReference type="ARBA" id="ARBA00009463"/>
    </source>
</evidence>
<comment type="caution">
    <text evidence="6">The sequence shown here is derived from an EMBL/GenBank/DDBJ whole genome shotgun (WGS) entry which is preliminary data.</text>
</comment>
<keyword evidence="7" id="KW-1185">Reference proteome</keyword>
<dbReference type="Pfam" id="PF00725">
    <property type="entry name" value="3HCDH"/>
    <property type="match status" value="1"/>
</dbReference>
<accession>A0ABU4HX89</accession>
<dbReference type="InterPro" id="IPR006180">
    <property type="entry name" value="3-OHacyl-CoA_DH_CS"/>
</dbReference>
<dbReference type="InterPro" id="IPR006176">
    <property type="entry name" value="3-OHacyl-CoA_DH_NAD-bd"/>
</dbReference>
<dbReference type="InterPro" id="IPR013328">
    <property type="entry name" value="6PGD_dom2"/>
</dbReference>
<dbReference type="SUPFAM" id="SSF48179">
    <property type="entry name" value="6-phosphogluconate dehydrogenase C-terminal domain-like"/>
    <property type="match status" value="1"/>
</dbReference>